<dbReference type="PRINTS" id="PR00344">
    <property type="entry name" value="BCTRLSENSOR"/>
</dbReference>
<dbReference type="InterPro" id="IPR036890">
    <property type="entry name" value="HATPase_C_sf"/>
</dbReference>
<dbReference type="Pfam" id="PF07694">
    <property type="entry name" value="5TM-5TMR_LYT"/>
    <property type="match status" value="1"/>
</dbReference>
<feature type="transmembrane region" description="Helical" evidence="14">
    <location>
        <begin position="102"/>
        <end position="120"/>
    </location>
</feature>
<keyword evidence="8" id="KW-0547">Nucleotide-binding</keyword>
<evidence type="ECO:0000256" key="1">
    <source>
        <dbReference type="ARBA" id="ARBA00000085"/>
    </source>
</evidence>
<dbReference type="InterPro" id="IPR004358">
    <property type="entry name" value="Sig_transdc_His_kin-like_C"/>
</dbReference>
<keyword evidence="10 16" id="KW-0067">ATP-binding</keyword>
<feature type="domain" description="Histidine kinase" evidence="15">
    <location>
        <begin position="215"/>
        <end position="421"/>
    </location>
</feature>
<dbReference type="InterPro" id="IPR005467">
    <property type="entry name" value="His_kinase_dom"/>
</dbReference>
<dbReference type="Pfam" id="PF00512">
    <property type="entry name" value="HisKA"/>
    <property type="match status" value="1"/>
</dbReference>
<feature type="transmembrane region" description="Helical" evidence="14">
    <location>
        <begin position="132"/>
        <end position="156"/>
    </location>
</feature>
<dbReference type="PROSITE" id="PS50109">
    <property type="entry name" value="HIS_KIN"/>
    <property type="match status" value="1"/>
</dbReference>
<keyword evidence="4" id="KW-1003">Cell membrane</keyword>
<feature type="transmembrane region" description="Helical" evidence="14">
    <location>
        <begin position="168"/>
        <end position="187"/>
    </location>
</feature>
<comment type="catalytic activity">
    <reaction evidence="1">
        <text>ATP + protein L-histidine = ADP + protein N-phospho-L-histidine.</text>
        <dbReference type="EC" id="2.7.13.3"/>
    </reaction>
</comment>
<evidence type="ECO:0000313" key="17">
    <source>
        <dbReference type="Proteomes" id="UP001527882"/>
    </source>
</evidence>
<dbReference type="Proteomes" id="UP001527882">
    <property type="component" value="Unassembled WGS sequence"/>
</dbReference>
<evidence type="ECO:0000256" key="3">
    <source>
        <dbReference type="ARBA" id="ARBA00012438"/>
    </source>
</evidence>
<evidence type="ECO:0000256" key="13">
    <source>
        <dbReference type="ARBA" id="ARBA00023136"/>
    </source>
</evidence>
<dbReference type="InterPro" id="IPR003594">
    <property type="entry name" value="HATPase_dom"/>
</dbReference>
<name>A0ABT4QCR8_9BACL</name>
<dbReference type="SUPFAM" id="SSF55874">
    <property type="entry name" value="ATPase domain of HSP90 chaperone/DNA topoisomerase II/histidine kinase"/>
    <property type="match status" value="1"/>
</dbReference>
<sequence>MILNQFMINMFSILTMLMLYQVFWIDRLQQLDPKINRILITACSILLAIFCMTHPFKLQDGYIYDLRFVPLIICFLYAGFRHSLFVAAAILLYRFILGGSGIYPSIIATAILLVSLVLGSRRIKPGSRYYNTLLGALLGLFNSILIIGILLGFNLWNWTPLPEQFTRFFLLFTFCYITTLAVVFYVIEQMKQNMEMRRKVQHSDKIRVLSELAASFAHEIRNPMTVARGFMQIMKQTDLPDEKRQIYSQMVLEEMDKTQAIINDYLSFARPTLEAVELLDARALILRAVQSVQTFAELRLVKIETQLEEKLIISANADKFIQCIVNLCKNGIEAMPGGGKLQVVAGLQNQTVCIDIIDQGIGMTNEEIKRLGTPFYSTRGKGTGLGMMVTYRVIQNIQGRIDVTSEVGKGTCFSILIPTIHSNAYH</sequence>
<dbReference type="InterPro" id="IPR003661">
    <property type="entry name" value="HisK_dim/P_dom"/>
</dbReference>
<keyword evidence="9" id="KW-0418">Kinase</keyword>
<evidence type="ECO:0000256" key="6">
    <source>
        <dbReference type="ARBA" id="ARBA00022679"/>
    </source>
</evidence>
<evidence type="ECO:0000256" key="10">
    <source>
        <dbReference type="ARBA" id="ARBA00022840"/>
    </source>
</evidence>
<keyword evidence="6" id="KW-0808">Transferase</keyword>
<evidence type="ECO:0000256" key="11">
    <source>
        <dbReference type="ARBA" id="ARBA00022989"/>
    </source>
</evidence>
<proteinExistence type="predicted"/>
<reference evidence="16 17" key="1">
    <citation type="submission" date="2022-12" db="EMBL/GenBank/DDBJ databases">
        <title>Draft genome sequence of Paenibacillus sp. dW9.</title>
        <authorList>
            <person name="Choi E.-W."/>
            <person name="Kim D.-U."/>
        </authorList>
    </citation>
    <scope>NUCLEOTIDE SEQUENCE [LARGE SCALE GENOMIC DNA]</scope>
    <source>
        <strain evidence="17">dW9</strain>
    </source>
</reference>
<dbReference type="Gene3D" id="1.10.287.130">
    <property type="match status" value="1"/>
</dbReference>
<dbReference type="PANTHER" id="PTHR43065:SF46">
    <property type="entry name" value="C4-DICARBOXYLATE TRANSPORT SENSOR PROTEIN DCTB"/>
    <property type="match status" value="1"/>
</dbReference>
<evidence type="ECO:0000256" key="9">
    <source>
        <dbReference type="ARBA" id="ARBA00022777"/>
    </source>
</evidence>
<evidence type="ECO:0000256" key="14">
    <source>
        <dbReference type="SAM" id="Phobius"/>
    </source>
</evidence>
<dbReference type="Pfam" id="PF02518">
    <property type="entry name" value="HATPase_c"/>
    <property type="match status" value="1"/>
</dbReference>
<dbReference type="EC" id="2.7.13.3" evidence="3"/>
<dbReference type="GO" id="GO:0005524">
    <property type="term" value="F:ATP binding"/>
    <property type="evidence" value="ECO:0007669"/>
    <property type="project" value="UniProtKB-KW"/>
</dbReference>
<evidence type="ECO:0000256" key="8">
    <source>
        <dbReference type="ARBA" id="ARBA00022741"/>
    </source>
</evidence>
<feature type="transmembrane region" description="Helical" evidence="14">
    <location>
        <begin position="68"/>
        <end position="96"/>
    </location>
</feature>
<comment type="subcellular location">
    <subcellularLocation>
        <location evidence="2">Cell membrane</location>
        <topology evidence="2">Multi-pass membrane protein</topology>
    </subcellularLocation>
</comment>
<keyword evidence="5" id="KW-0597">Phosphoprotein</keyword>
<dbReference type="EMBL" id="JAQAGZ010000013">
    <property type="protein sequence ID" value="MCZ8514661.1"/>
    <property type="molecule type" value="Genomic_DNA"/>
</dbReference>
<dbReference type="CDD" id="cd00082">
    <property type="entry name" value="HisKA"/>
    <property type="match status" value="1"/>
</dbReference>
<dbReference type="SUPFAM" id="SSF47384">
    <property type="entry name" value="Homodimeric domain of signal transducing histidine kinase"/>
    <property type="match status" value="1"/>
</dbReference>
<comment type="caution">
    <text evidence="16">The sequence shown here is derived from an EMBL/GenBank/DDBJ whole genome shotgun (WGS) entry which is preliminary data.</text>
</comment>
<evidence type="ECO:0000256" key="4">
    <source>
        <dbReference type="ARBA" id="ARBA00022475"/>
    </source>
</evidence>
<keyword evidence="12" id="KW-0902">Two-component regulatory system</keyword>
<evidence type="ECO:0000256" key="5">
    <source>
        <dbReference type="ARBA" id="ARBA00022553"/>
    </source>
</evidence>
<evidence type="ECO:0000259" key="15">
    <source>
        <dbReference type="PROSITE" id="PS50109"/>
    </source>
</evidence>
<evidence type="ECO:0000256" key="2">
    <source>
        <dbReference type="ARBA" id="ARBA00004651"/>
    </source>
</evidence>
<evidence type="ECO:0000256" key="7">
    <source>
        <dbReference type="ARBA" id="ARBA00022692"/>
    </source>
</evidence>
<feature type="transmembrane region" description="Helical" evidence="14">
    <location>
        <begin position="37"/>
        <end position="56"/>
    </location>
</feature>
<dbReference type="RefSeq" id="WP_269883185.1">
    <property type="nucleotide sequence ID" value="NZ_JAQAGZ010000013.1"/>
</dbReference>
<dbReference type="PANTHER" id="PTHR43065">
    <property type="entry name" value="SENSOR HISTIDINE KINASE"/>
    <property type="match status" value="1"/>
</dbReference>
<dbReference type="Gene3D" id="3.30.565.10">
    <property type="entry name" value="Histidine kinase-like ATPase, C-terminal domain"/>
    <property type="match status" value="1"/>
</dbReference>
<dbReference type="SMART" id="SM00387">
    <property type="entry name" value="HATPase_c"/>
    <property type="match status" value="1"/>
</dbReference>
<protein>
    <recommendedName>
        <fullName evidence="3">histidine kinase</fullName>
        <ecNumber evidence="3">2.7.13.3</ecNumber>
    </recommendedName>
</protein>
<keyword evidence="17" id="KW-1185">Reference proteome</keyword>
<evidence type="ECO:0000256" key="12">
    <source>
        <dbReference type="ARBA" id="ARBA00023012"/>
    </source>
</evidence>
<keyword evidence="13 14" id="KW-0472">Membrane</keyword>
<gene>
    <name evidence="16" type="ORF">O9H85_19975</name>
</gene>
<feature type="transmembrane region" description="Helical" evidence="14">
    <location>
        <begin position="7"/>
        <end position="25"/>
    </location>
</feature>
<organism evidence="16 17">
    <name type="scientific">Paenibacillus gyeongsangnamensis</name>
    <dbReference type="NCBI Taxonomy" id="3388067"/>
    <lineage>
        <taxon>Bacteria</taxon>
        <taxon>Bacillati</taxon>
        <taxon>Bacillota</taxon>
        <taxon>Bacilli</taxon>
        <taxon>Bacillales</taxon>
        <taxon>Paenibacillaceae</taxon>
        <taxon>Paenibacillus</taxon>
    </lineage>
</organism>
<dbReference type="InterPro" id="IPR036097">
    <property type="entry name" value="HisK_dim/P_sf"/>
</dbReference>
<accession>A0ABT4QCR8</accession>
<keyword evidence="7 14" id="KW-0812">Transmembrane</keyword>
<dbReference type="InterPro" id="IPR011620">
    <property type="entry name" value="Sig_transdc_His_kinase_LytS_TM"/>
</dbReference>
<dbReference type="SMART" id="SM00388">
    <property type="entry name" value="HisKA"/>
    <property type="match status" value="1"/>
</dbReference>
<evidence type="ECO:0000313" key="16">
    <source>
        <dbReference type="EMBL" id="MCZ8514661.1"/>
    </source>
</evidence>
<keyword evidence="11 14" id="KW-1133">Transmembrane helix</keyword>